<dbReference type="InterPro" id="IPR025354">
    <property type="entry name" value="DUF4258"/>
</dbReference>
<sequence>MKQCTSVKFSGHALRRMFERSLSTDEVIFTIQTGEAITGYPDDKPYPSELRLGWINDRPVHVVFAQNQENSECYVITAYVPSPEIWNDDFKTRRN</sequence>
<dbReference type="Proteomes" id="UP000252995">
    <property type="component" value="Unassembled WGS sequence"/>
</dbReference>
<name>A0A366H0B0_9GAMM</name>
<dbReference type="Pfam" id="PF14076">
    <property type="entry name" value="DUF4258"/>
    <property type="match status" value="1"/>
</dbReference>
<dbReference type="EMBL" id="QNRO01000001">
    <property type="protein sequence ID" value="RBP33813.1"/>
    <property type="molecule type" value="Genomic_DNA"/>
</dbReference>
<gene>
    <name evidence="1" type="ORF">DET50_101156</name>
</gene>
<reference evidence="1 2" key="1">
    <citation type="submission" date="2018-06" db="EMBL/GenBank/DDBJ databases">
        <title>Freshwater and sediment microbial communities from various areas in North America, analyzing microbe dynamics in response to fracking.</title>
        <authorList>
            <person name="Lamendella R."/>
        </authorList>
    </citation>
    <scope>NUCLEOTIDE SEQUENCE [LARGE SCALE GENOMIC DNA]</scope>
    <source>
        <strain evidence="1 2">114J</strain>
    </source>
</reference>
<evidence type="ECO:0000313" key="1">
    <source>
        <dbReference type="EMBL" id="RBP33813.1"/>
    </source>
</evidence>
<proteinExistence type="predicted"/>
<accession>A0A366H0B0</accession>
<organism evidence="1 2">
    <name type="scientific">Marinobacter pelagius</name>
    <dbReference type="NCBI Taxonomy" id="379482"/>
    <lineage>
        <taxon>Bacteria</taxon>
        <taxon>Pseudomonadati</taxon>
        <taxon>Pseudomonadota</taxon>
        <taxon>Gammaproteobacteria</taxon>
        <taxon>Pseudomonadales</taxon>
        <taxon>Marinobacteraceae</taxon>
        <taxon>Marinobacter</taxon>
    </lineage>
</organism>
<evidence type="ECO:0000313" key="2">
    <source>
        <dbReference type="Proteomes" id="UP000252995"/>
    </source>
</evidence>
<protein>
    <submittedName>
        <fullName evidence="1">Uncharacterized protein DUF4258</fullName>
    </submittedName>
</protein>
<dbReference type="RefSeq" id="WP_113860996.1">
    <property type="nucleotide sequence ID" value="NZ_QNRO01000001.1"/>
</dbReference>
<dbReference type="OrthoDB" id="9791640at2"/>
<comment type="caution">
    <text evidence="1">The sequence shown here is derived from an EMBL/GenBank/DDBJ whole genome shotgun (WGS) entry which is preliminary data.</text>
</comment>
<dbReference type="AlphaFoldDB" id="A0A366H0B0"/>